<comment type="caution">
    <text evidence="1">The sequence shown here is derived from an EMBL/GenBank/DDBJ whole genome shotgun (WGS) entry which is preliminary data.</text>
</comment>
<dbReference type="AlphaFoldDB" id="A0AAD4KPX1"/>
<organism evidence="1 2">
    <name type="scientific">Talaromyces proteolyticus</name>
    <dbReference type="NCBI Taxonomy" id="1131652"/>
    <lineage>
        <taxon>Eukaryota</taxon>
        <taxon>Fungi</taxon>
        <taxon>Dikarya</taxon>
        <taxon>Ascomycota</taxon>
        <taxon>Pezizomycotina</taxon>
        <taxon>Eurotiomycetes</taxon>
        <taxon>Eurotiomycetidae</taxon>
        <taxon>Eurotiales</taxon>
        <taxon>Trichocomaceae</taxon>
        <taxon>Talaromyces</taxon>
        <taxon>Talaromyces sect. Bacilispori</taxon>
    </lineage>
</organism>
<gene>
    <name evidence="1" type="ORF">BGW36DRAFT_360338</name>
</gene>
<dbReference type="Proteomes" id="UP001201262">
    <property type="component" value="Unassembled WGS sequence"/>
</dbReference>
<dbReference type="GeneID" id="70244457"/>
<keyword evidence="2" id="KW-1185">Reference proteome</keyword>
<dbReference type="EMBL" id="JAJTJA010000007">
    <property type="protein sequence ID" value="KAH8696511.1"/>
    <property type="molecule type" value="Genomic_DNA"/>
</dbReference>
<dbReference type="RefSeq" id="XP_046071447.1">
    <property type="nucleotide sequence ID" value="XM_046214170.1"/>
</dbReference>
<protein>
    <submittedName>
        <fullName evidence="1">Uncharacterized protein</fullName>
    </submittedName>
</protein>
<evidence type="ECO:0000313" key="1">
    <source>
        <dbReference type="EMBL" id="KAH8696511.1"/>
    </source>
</evidence>
<reference evidence="1" key="1">
    <citation type="submission" date="2021-12" db="EMBL/GenBank/DDBJ databases">
        <title>Convergent genome expansion in fungi linked to evolution of root-endophyte symbiosis.</title>
        <authorList>
            <consortium name="DOE Joint Genome Institute"/>
            <person name="Ke Y.-H."/>
            <person name="Bonito G."/>
            <person name="Liao H.-L."/>
            <person name="Looney B."/>
            <person name="Rojas-Flechas A."/>
            <person name="Nash J."/>
            <person name="Hameed K."/>
            <person name="Schadt C."/>
            <person name="Martin F."/>
            <person name="Crous P.W."/>
            <person name="Miettinen O."/>
            <person name="Magnuson J.K."/>
            <person name="Labbe J."/>
            <person name="Jacobson D."/>
            <person name="Doktycz M.J."/>
            <person name="Veneault-Fourrey C."/>
            <person name="Kuo A."/>
            <person name="Mondo S."/>
            <person name="Calhoun S."/>
            <person name="Riley R."/>
            <person name="Ohm R."/>
            <person name="LaButti K."/>
            <person name="Andreopoulos B."/>
            <person name="Pangilinan J."/>
            <person name="Nolan M."/>
            <person name="Tritt A."/>
            <person name="Clum A."/>
            <person name="Lipzen A."/>
            <person name="Daum C."/>
            <person name="Barry K."/>
            <person name="Grigoriev I.V."/>
            <person name="Vilgalys R."/>
        </authorList>
    </citation>
    <scope>NUCLEOTIDE SEQUENCE</scope>
    <source>
        <strain evidence="1">PMI_201</strain>
    </source>
</reference>
<accession>A0AAD4KPX1</accession>
<evidence type="ECO:0000313" key="2">
    <source>
        <dbReference type="Proteomes" id="UP001201262"/>
    </source>
</evidence>
<sequence length="237" mass="26323">MDETGVPLSVLDSLKVLVSKHDLRDHRGAAVKRTLVTGVECISVNGRFLSPLIWPAATHRGANAIERARHAAFTRRNIRSGWAKTGLVPFDPNQAIRGIQKSRPDIRMGTEIAVTQGSPVSEGDTLITAPVTDDGFIVLRNQVEADARSLDRVFQNQLEKLNQAAKRAIAEQALLLDEDRLLFEQNTKKMTTQSTRSRIVGHAKAMNYETFSKHNETGTPRRFRRLVPIVARSDPSP</sequence>
<name>A0AAD4KPX1_9EURO</name>
<proteinExistence type="predicted"/>